<evidence type="ECO:0000256" key="3">
    <source>
        <dbReference type="ARBA" id="ARBA00023002"/>
    </source>
</evidence>
<accession>A0AAW8R195</accession>
<evidence type="ECO:0000313" key="9">
    <source>
        <dbReference type="Proteomes" id="UP001249020"/>
    </source>
</evidence>
<dbReference type="EMBL" id="JAVRIE010000001">
    <property type="protein sequence ID" value="MDT0581610.1"/>
    <property type="molecule type" value="Genomic_DNA"/>
</dbReference>
<dbReference type="Pfam" id="PF02525">
    <property type="entry name" value="Flavodoxin_2"/>
    <property type="match status" value="1"/>
</dbReference>
<keyword evidence="9" id="KW-1185">Reference proteome</keyword>
<dbReference type="Gene3D" id="3.40.50.360">
    <property type="match status" value="1"/>
</dbReference>
<sequence>MKKLLVINSSLQGSEGNSSKLSASFVDSLAQVTSIDVTHLDLNAENLPHLTANEMAAWQTAEAERTPQQIELASYSERYINLIREADYIVMGVPMYNFDSPSVLKAFFDRIARAGITFSYTENGPVGLMKDKKVFVLAARGGKYEGTAMDTQSAYLRNFLAFLGMDNIEFAYAEGLAMGEESVSQSFSLFNEKISELIKNLED</sequence>
<comment type="caution">
    <text evidence="6">Lacks conserved residue(s) required for the propagation of feature annotation.</text>
</comment>
<dbReference type="GO" id="GO:0009055">
    <property type="term" value="F:electron transfer activity"/>
    <property type="evidence" value="ECO:0007669"/>
    <property type="project" value="UniProtKB-UniRule"/>
</dbReference>
<comment type="subunit">
    <text evidence="6">Homodimer.</text>
</comment>
<gene>
    <name evidence="6" type="primary">azoR</name>
    <name evidence="8" type="ORF">RM544_03595</name>
</gene>
<evidence type="ECO:0000256" key="1">
    <source>
        <dbReference type="ARBA" id="ARBA00022630"/>
    </source>
</evidence>
<dbReference type="HAMAP" id="MF_01216">
    <property type="entry name" value="Azoreductase_type1"/>
    <property type="match status" value="1"/>
</dbReference>
<keyword evidence="3 6" id="KW-0560">Oxidoreductase</keyword>
<comment type="function">
    <text evidence="6">Quinone reductase that provides resistance to thiol-specific stress caused by electrophilic quinones.</text>
</comment>
<comment type="function">
    <text evidence="6">Also exhibits azoreductase activity. Catalyzes the reductive cleavage of the azo bond in aromatic azo compounds to the corresponding amines.</text>
</comment>
<evidence type="ECO:0000256" key="2">
    <source>
        <dbReference type="ARBA" id="ARBA00022643"/>
    </source>
</evidence>
<dbReference type="GO" id="GO:0016655">
    <property type="term" value="F:oxidoreductase activity, acting on NAD(P)H, quinone or similar compound as acceptor"/>
    <property type="evidence" value="ECO:0007669"/>
    <property type="project" value="InterPro"/>
</dbReference>
<evidence type="ECO:0000256" key="6">
    <source>
        <dbReference type="HAMAP-Rule" id="MF_01216"/>
    </source>
</evidence>
<dbReference type="InterPro" id="IPR029039">
    <property type="entry name" value="Flavoprotein-like_sf"/>
</dbReference>
<dbReference type="GO" id="GO:0016652">
    <property type="term" value="F:oxidoreductase activity, acting on NAD(P)H as acceptor"/>
    <property type="evidence" value="ECO:0007669"/>
    <property type="project" value="UniProtKB-UniRule"/>
</dbReference>
<dbReference type="EC" id="1.6.5.-" evidence="6"/>
<proteinExistence type="inferred from homology"/>
<dbReference type="InterPro" id="IPR023048">
    <property type="entry name" value="NADH:quinone_OxRdtase_FMN_depd"/>
</dbReference>
<dbReference type="GO" id="GO:0010181">
    <property type="term" value="F:FMN binding"/>
    <property type="evidence" value="ECO:0007669"/>
    <property type="project" value="UniProtKB-UniRule"/>
</dbReference>
<dbReference type="PANTHER" id="PTHR43741:SF4">
    <property type="entry name" value="FMN-DEPENDENT NADH:QUINONE OXIDOREDUCTASE"/>
    <property type="match status" value="1"/>
</dbReference>
<comment type="caution">
    <text evidence="8">The sequence shown here is derived from an EMBL/GenBank/DDBJ whole genome shotgun (WGS) entry which is preliminary data.</text>
</comment>
<evidence type="ECO:0000259" key="7">
    <source>
        <dbReference type="Pfam" id="PF02525"/>
    </source>
</evidence>
<name>A0AAW8R195_9ALTE</name>
<evidence type="ECO:0000313" key="8">
    <source>
        <dbReference type="EMBL" id="MDT0581610.1"/>
    </source>
</evidence>
<protein>
    <recommendedName>
        <fullName evidence="6">FMN dependent NADH:quinone oxidoreductase</fullName>
        <ecNumber evidence="6">1.6.5.-</ecNumber>
    </recommendedName>
    <alternativeName>
        <fullName evidence="6">Azo-dye reductase</fullName>
    </alternativeName>
    <alternativeName>
        <fullName evidence="6">FMN-dependent NADH-azo compound oxidoreductase</fullName>
    </alternativeName>
    <alternativeName>
        <fullName evidence="6">FMN-dependent NADH-azoreductase</fullName>
        <ecNumber evidence="6">1.7.1.17</ecNumber>
    </alternativeName>
</protein>
<keyword evidence="1 6" id="KW-0285">Flavoprotein</keyword>
<feature type="domain" description="Flavodoxin-like fold" evidence="7">
    <location>
        <begin position="2"/>
        <end position="196"/>
    </location>
</feature>
<dbReference type="SUPFAM" id="SSF52218">
    <property type="entry name" value="Flavoproteins"/>
    <property type="match status" value="1"/>
</dbReference>
<dbReference type="RefSeq" id="WP_311360390.1">
    <property type="nucleotide sequence ID" value="NZ_JAVRIE010000001.1"/>
</dbReference>
<comment type="similarity">
    <text evidence="6">Belongs to the azoreductase type 1 family.</text>
</comment>
<keyword evidence="2 6" id="KW-0288">FMN</keyword>
<evidence type="ECO:0000256" key="4">
    <source>
        <dbReference type="ARBA" id="ARBA00023027"/>
    </source>
</evidence>
<dbReference type="PANTHER" id="PTHR43741">
    <property type="entry name" value="FMN-DEPENDENT NADH-AZOREDUCTASE 1"/>
    <property type="match status" value="1"/>
</dbReference>
<dbReference type="InterPro" id="IPR050104">
    <property type="entry name" value="FMN-dep_NADH:Q_OxRdtase_AzoR1"/>
</dbReference>
<comment type="cofactor">
    <cofactor evidence="6">
        <name>FMN</name>
        <dbReference type="ChEBI" id="CHEBI:58210"/>
    </cofactor>
    <text evidence="6">Binds 1 FMN per subunit.</text>
</comment>
<keyword evidence="4 6" id="KW-0520">NAD</keyword>
<reference evidence="8 9" key="1">
    <citation type="submission" date="2023-09" db="EMBL/GenBank/DDBJ databases">
        <authorList>
            <person name="Rey-Velasco X."/>
        </authorList>
    </citation>
    <scope>NUCLEOTIDE SEQUENCE [LARGE SCALE GENOMIC DNA]</scope>
    <source>
        <strain evidence="8 9">W409</strain>
    </source>
</reference>
<comment type="catalytic activity">
    <reaction evidence="6">
        <text>2 a quinone + NADH + H(+) = 2 a 1,4-benzosemiquinone + NAD(+)</text>
        <dbReference type="Rhea" id="RHEA:65952"/>
        <dbReference type="ChEBI" id="CHEBI:15378"/>
        <dbReference type="ChEBI" id="CHEBI:57540"/>
        <dbReference type="ChEBI" id="CHEBI:57945"/>
        <dbReference type="ChEBI" id="CHEBI:132124"/>
        <dbReference type="ChEBI" id="CHEBI:134225"/>
    </reaction>
</comment>
<dbReference type="InterPro" id="IPR003680">
    <property type="entry name" value="Flavodoxin_fold"/>
</dbReference>
<dbReference type="AlphaFoldDB" id="A0AAW8R195"/>
<feature type="binding site" evidence="6">
    <location>
        <begin position="95"/>
        <end position="98"/>
    </location>
    <ligand>
        <name>FMN</name>
        <dbReference type="ChEBI" id="CHEBI:58210"/>
    </ligand>
</feature>
<feature type="binding site" evidence="6">
    <location>
        <position position="10"/>
    </location>
    <ligand>
        <name>FMN</name>
        <dbReference type="ChEBI" id="CHEBI:58210"/>
    </ligand>
</feature>
<evidence type="ECO:0000256" key="5">
    <source>
        <dbReference type="ARBA" id="ARBA00048542"/>
    </source>
</evidence>
<dbReference type="EC" id="1.7.1.17" evidence="6"/>
<organism evidence="8 9">
    <name type="scientific">Brumicola blandensis</name>
    <dbReference type="NCBI Taxonomy" id="3075611"/>
    <lineage>
        <taxon>Bacteria</taxon>
        <taxon>Pseudomonadati</taxon>
        <taxon>Pseudomonadota</taxon>
        <taxon>Gammaproteobacteria</taxon>
        <taxon>Alteromonadales</taxon>
        <taxon>Alteromonadaceae</taxon>
        <taxon>Brumicola</taxon>
    </lineage>
</organism>
<dbReference type="Proteomes" id="UP001249020">
    <property type="component" value="Unassembled WGS sequence"/>
</dbReference>
<comment type="catalytic activity">
    <reaction evidence="5">
        <text>N,N-dimethyl-1,4-phenylenediamine + anthranilate + 2 NAD(+) = 2-(4-dimethylaminophenyl)diazenylbenzoate + 2 NADH + 2 H(+)</text>
        <dbReference type="Rhea" id="RHEA:55872"/>
        <dbReference type="ChEBI" id="CHEBI:15378"/>
        <dbReference type="ChEBI" id="CHEBI:15783"/>
        <dbReference type="ChEBI" id="CHEBI:16567"/>
        <dbReference type="ChEBI" id="CHEBI:57540"/>
        <dbReference type="ChEBI" id="CHEBI:57945"/>
        <dbReference type="ChEBI" id="CHEBI:71579"/>
        <dbReference type="EC" id="1.7.1.17"/>
    </reaction>
    <physiologicalReaction direction="right-to-left" evidence="5">
        <dbReference type="Rhea" id="RHEA:55874"/>
    </physiologicalReaction>
</comment>